<evidence type="ECO:0000256" key="7">
    <source>
        <dbReference type="ARBA" id="ARBA00023224"/>
    </source>
</evidence>
<keyword evidence="5 9" id="KW-0472">Membrane</keyword>
<dbReference type="PANTHER" id="PTHR10489:SF735">
    <property type="entry name" value="C-C CHEMOKINE RECEPTOR TYPE 10"/>
    <property type="match status" value="1"/>
</dbReference>
<dbReference type="GO" id="GO:0060326">
    <property type="term" value="P:cell chemotaxis"/>
    <property type="evidence" value="ECO:0007669"/>
    <property type="project" value="TreeGrafter"/>
</dbReference>
<reference evidence="11" key="1">
    <citation type="submission" date="2025-08" db="UniProtKB">
        <authorList>
            <consortium name="Ensembl"/>
        </authorList>
    </citation>
    <scope>IDENTIFICATION</scope>
</reference>
<evidence type="ECO:0000256" key="6">
    <source>
        <dbReference type="ARBA" id="ARBA00023170"/>
    </source>
</evidence>
<feature type="transmembrane region" description="Helical" evidence="9">
    <location>
        <begin position="119"/>
        <end position="138"/>
    </location>
</feature>
<feature type="transmembrane region" description="Helical" evidence="9">
    <location>
        <begin position="190"/>
        <end position="210"/>
    </location>
</feature>
<evidence type="ECO:0000256" key="8">
    <source>
        <dbReference type="RuleBase" id="RU000688"/>
    </source>
</evidence>
<dbReference type="STRING" id="1841481.ENSSLDP00000003575"/>
<keyword evidence="2 8" id="KW-0812">Transmembrane</keyword>
<dbReference type="GO" id="GO:0009897">
    <property type="term" value="C:external side of plasma membrane"/>
    <property type="evidence" value="ECO:0007669"/>
    <property type="project" value="TreeGrafter"/>
</dbReference>
<dbReference type="PRINTS" id="PR00237">
    <property type="entry name" value="GPCRRHODOPSN"/>
</dbReference>
<dbReference type="GO" id="GO:0006955">
    <property type="term" value="P:immune response"/>
    <property type="evidence" value="ECO:0007669"/>
    <property type="project" value="TreeGrafter"/>
</dbReference>
<feature type="transmembrane region" description="Helical" evidence="9">
    <location>
        <begin position="321"/>
        <end position="339"/>
    </location>
</feature>
<evidence type="ECO:0000313" key="11">
    <source>
        <dbReference type="Ensembl" id="ENSSLDP00000003575.1"/>
    </source>
</evidence>
<proteinExistence type="inferred from homology"/>
<keyword evidence="4 8" id="KW-0297">G-protein coupled receptor</keyword>
<dbReference type="GO" id="GO:0019957">
    <property type="term" value="F:C-C chemokine binding"/>
    <property type="evidence" value="ECO:0007669"/>
    <property type="project" value="TreeGrafter"/>
</dbReference>
<keyword evidence="3 9" id="KW-1133">Transmembrane helix</keyword>
<organism evidence="11 12">
    <name type="scientific">Seriola lalandi dorsalis</name>
    <dbReference type="NCBI Taxonomy" id="1841481"/>
    <lineage>
        <taxon>Eukaryota</taxon>
        <taxon>Metazoa</taxon>
        <taxon>Chordata</taxon>
        <taxon>Craniata</taxon>
        <taxon>Vertebrata</taxon>
        <taxon>Euteleostomi</taxon>
        <taxon>Actinopterygii</taxon>
        <taxon>Neopterygii</taxon>
        <taxon>Teleostei</taxon>
        <taxon>Neoteleostei</taxon>
        <taxon>Acanthomorphata</taxon>
        <taxon>Carangaria</taxon>
        <taxon>Carangiformes</taxon>
        <taxon>Carangidae</taxon>
        <taxon>Seriola</taxon>
    </lineage>
</organism>
<dbReference type="InterPro" id="IPR017452">
    <property type="entry name" value="GPCR_Rhodpsn_7TM"/>
</dbReference>
<keyword evidence="6 8" id="KW-0675">Receptor</keyword>
<sequence length="453" mass="50678">MFNAILLKCRYLFKIIKRKVDDIDLKLQRWVNSLVKGVFFYCKINDLLVFIVSPPAMACNISDYNLCCDYDSDHDCLNNSLLNISNCSDPSCNDLSSYWCEAGEHEVTIKMFQTCVFCVIFLLGVVGNCLVIATFALYRRLRLRSMTDVFLFHLALADLLLLLTLPLQAVETHLGWIFSVPLCKATRACYAINTYSGLLLLACISVDRYLVVARAQEMLRLRSQILRGGKVAALGVWVVAVFLSLPEILFSGVSHVFNGDGMMPYCGMIKSGTVKMATNGAIIAVFCLSFLIMVTCYSLIAQVLWEGNSHRRGKVWHRQRTLKLMVALVVVFLVFQLPYTVVLSRKMAEQVCSLLLEYMTCTLAYTRCCLNPILYALVGVRFRNDVLRIIQNSGCPCGRHMVPPTVSSTSITLSSPAFTALSVCSPTLPKHSYSSNETAVIPTKFQFQATNNI</sequence>
<dbReference type="PROSITE" id="PS00237">
    <property type="entry name" value="G_PROTEIN_RECEP_F1_1"/>
    <property type="match status" value="1"/>
</dbReference>
<dbReference type="InterPro" id="IPR000276">
    <property type="entry name" value="GPCR_Rhodpsn"/>
</dbReference>
<comment type="similarity">
    <text evidence="8">Belongs to the G-protein coupled receptor 1 family.</text>
</comment>
<dbReference type="GeneTree" id="ENSGT01030000234667"/>
<evidence type="ECO:0000313" key="12">
    <source>
        <dbReference type="Proteomes" id="UP000261360"/>
    </source>
</evidence>
<keyword evidence="7 8" id="KW-0807">Transducer</keyword>
<dbReference type="SUPFAM" id="SSF81321">
    <property type="entry name" value="Family A G protein-coupled receptor-like"/>
    <property type="match status" value="1"/>
</dbReference>
<evidence type="ECO:0000256" key="3">
    <source>
        <dbReference type="ARBA" id="ARBA00022989"/>
    </source>
</evidence>
<accession>A0A3B4WI16</accession>
<reference evidence="11" key="2">
    <citation type="submission" date="2025-09" db="UniProtKB">
        <authorList>
            <consortium name="Ensembl"/>
        </authorList>
    </citation>
    <scope>IDENTIFICATION</scope>
</reference>
<dbReference type="Ensembl" id="ENSSLDT00000003699.1">
    <property type="protein sequence ID" value="ENSSLDP00000003575.1"/>
    <property type="gene ID" value="ENSSLDG00000002842.1"/>
</dbReference>
<protein>
    <submittedName>
        <fullName evidence="11">Chemokine (C-C motif) receptor 10</fullName>
    </submittedName>
</protein>
<dbReference type="GO" id="GO:0016493">
    <property type="term" value="F:C-C chemokine receptor activity"/>
    <property type="evidence" value="ECO:0007669"/>
    <property type="project" value="TreeGrafter"/>
</dbReference>
<dbReference type="Pfam" id="PF00001">
    <property type="entry name" value="7tm_1"/>
    <property type="match status" value="1"/>
</dbReference>
<dbReference type="Proteomes" id="UP000261360">
    <property type="component" value="Unplaced"/>
</dbReference>
<dbReference type="Gene3D" id="1.20.1070.10">
    <property type="entry name" value="Rhodopsin 7-helix transmembrane proteins"/>
    <property type="match status" value="1"/>
</dbReference>
<evidence type="ECO:0000256" key="1">
    <source>
        <dbReference type="ARBA" id="ARBA00004370"/>
    </source>
</evidence>
<evidence type="ECO:0000256" key="9">
    <source>
        <dbReference type="SAM" id="Phobius"/>
    </source>
</evidence>
<feature type="domain" description="G-protein coupled receptors family 1 profile" evidence="10">
    <location>
        <begin position="127"/>
        <end position="375"/>
    </location>
</feature>
<evidence type="ECO:0000259" key="10">
    <source>
        <dbReference type="PROSITE" id="PS50262"/>
    </source>
</evidence>
<dbReference type="PROSITE" id="PS50262">
    <property type="entry name" value="G_PROTEIN_RECEP_F1_2"/>
    <property type="match status" value="1"/>
</dbReference>
<comment type="subcellular location">
    <subcellularLocation>
        <location evidence="1">Membrane</location>
    </subcellularLocation>
</comment>
<name>A0A3B4WI16_SERLL</name>
<feature type="transmembrane region" description="Helical" evidence="9">
    <location>
        <begin position="277"/>
        <end position="300"/>
    </location>
</feature>
<feature type="transmembrane region" description="Helical" evidence="9">
    <location>
        <begin position="150"/>
        <end position="170"/>
    </location>
</feature>
<dbReference type="GO" id="GO:0019722">
    <property type="term" value="P:calcium-mediated signaling"/>
    <property type="evidence" value="ECO:0007669"/>
    <property type="project" value="TreeGrafter"/>
</dbReference>
<dbReference type="AlphaFoldDB" id="A0A3B4WI16"/>
<evidence type="ECO:0000256" key="5">
    <source>
        <dbReference type="ARBA" id="ARBA00023136"/>
    </source>
</evidence>
<keyword evidence="12" id="KW-1185">Reference proteome</keyword>
<dbReference type="InterPro" id="IPR050119">
    <property type="entry name" value="CCR1-9-like"/>
</dbReference>
<dbReference type="GO" id="GO:0007204">
    <property type="term" value="P:positive regulation of cytosolic calcium ion concentration"/>
    <property type="evidence" value="ECO:0007669"/>
    <property type="project" value="TreeGrafter"/>
</dbReference>
<feature type="transmembrane region" description="Helical" evidence="9">
    <location>
        <begin position="231"/>
        <end position="257"/>
    </location>
</feature>
<evidence type="ECO:0000256" key="2">
    <source>
        <dbReference type="ARBA" id="ARBA00022692"/>
    </source>
</evidence>
<dbReference type="PANTHER" id="PTHR10489">
    <property type="entry name" value="CELL ADHESION MOLECULE"/>
    <property type="match status" value="1"/>
</dbReference>
<evidence type="ECO:0000256" key="4">
    <source>
        <dbReference type="ARBA" id="ARBA00023040"/>
    </source>
</evidence>